<dbReference type="AlphaFoldDB" id="A0A0C9URX0"/>
<evidence type="ECO:0000256" key="2">
    <source>
        <dbReference type="ARBA" id="ARBA00010617"/>
    </source>
</evidence>
<dbReference type="Gene3D" id="1.10.630.10">
    <property type="entry name" value="Cytochrome P450"/>
    <property type="match status" value="1"/>
</dbReference>
<keyword evidence="6" id="KW-0408">Iron</keyword>
<gene>
    <name evidence="8" type="ORF">M422DRAFT_270609</name>
</gene>
<evidence type="ECO:0000313" key="8">
    <source>
        <dbReference type="EMBL" id="KIJ28116.1"/>
    </source>
</evidence>
<evidence type="ECO:0000256" key="4">
    <source>
        <dbReference type="ARBA" id="ARBA00022723"/>
    </source>
</evidence>
<accession>A0A0C9URX0</accession>
<keyword evidence="3" id="KW-0349">Heme</keyword>
<evidence type="ECO:0000256" key="1">
    <source>
        <dbReference type="ARBA" id="ARBA00001971"/>
    </source>
</evidence>
<comment type="cofactor">
    <cofactor evidence="1">
        <name>heme</name>
        <dbReference type="ChEBI" id="CHEBI:30413"/>
    </cofactor>
</comment>
<comment type="similarity">
    <text evidence="2">Belongs to the cytochrome P450 family.</text>
</comment>
<dbReference type="InterPro" id="IPR036396">
    <property type="entry name" value="Cyt_P450_sf"/>
</dbReference>
<dbReference type="HOGENOM" id="CLU_001570_2_2_1"/>
<keyword evidence="9" id="KW-1185">Reference proteome</keyword>
<evidence type="ECO:0000256" key="5">
    <source>
        <dbReference type="ARBA" id="ARBA00023002"/>
    </source>
</evidence>
<dbReference type="PANTHER" id="PTHR46300:SF7">
    <property type="entry name" value="P450, PUTATIVE (EUROFUNG)-RELATED"/>
    <property type="match status" value="1"/>
</dbReference>
<dbReference type="GO" id="GO:0020037">
    <property type="term" value="F:heme binding"/>
    <property type="evidence" value="ECO:0007669"/>
    <property type="project" value="InterPro"/>
</dbReference>
<dbReference type="PANTHER" id="PTHR46300">
    <property type="entry name" value="P450, PUTATIVE (EUROFUNG)-RELATED-RELATED"/>
    <property type="match status" value="1"/>
</dbReference>
<sequence>MPVDSPWLTFTKWKKKYGDIIHVDILGRPLVIINSAKVARELMDKRSAVYSDRPHFIMAGDLVGYSETFPLAKHPFRATIPYKKGSSNPYKKCAERPKLLIYSNKTFWNRRIGVIIIRVTYGYYVKDETDPFLTTPLKAMDNFSEASIPGNFMVDVLPFMGNLPSWMPGSGFLQTAKAWRKIFYDASYNPYEWSMQNLVGSTDLWNDLLD</sequence>
<keyword evidence="4" id="KW-0479">Metal-binding</keyword>
<evidence type="ECO:0000256" key="3">
    <source>
        <dbReference type="ARBA" id="ARBA00022617"/>
    </source>
</evidence>
<dbReference type="InterPro" id="IPR050364">
    <property type="entry name" value="Cytochrome_P450_fung"/>
</dbReference>
<dbReference type="OrthoDB" id="2789670at2759"/>
<dbReference type="GO" id="GO:0005506">
    <property type="term" value="F:iron ion binding"/>
    <property type="evidence" value="ECO:0007669"/>
    <property type="project" value="InterPro"/>
</dbReference>
<evidence type="ECO:0000313" key="9">
    <source>
        <dbReference type="Proteomes" id="UP000054279"/>
    </source>
</evidence>
<protein>
    <submittedName>
        <fullName evidence="8">Unplaced genomic scaffold SPHSTscaffold_239, whole genome shotgun sequence</fullName>
    </submittedName>
</protein>
<name>A0A0C9URX0_SPHS4</name>
<organism evidence="8 9">
    <name type="scientific">Sphaerobolus stellatus (strain SS14)</name>
    <dbReference type="NCBI Taxonomy" id="990650"/>
    <lineage>
        <taxon>Eukaryota</taxon>
        <taxon>Fungi</taxon>
        <taxon>Dikarya</taxon>
        <taxon>Basidiomycota</taxon>
        <taxon>Agaricomycotina</taxon>
        <taxon>Agaricomycetes</taxon>
        <taxon>Phallomycetidae</taxon>
        <taxon>Geastrales</taxon>
        <taxon>Sphaerobolaceae</taxon>
        <taxon>Sphaerobolus</taxon>
    </lineage>
</organism>
<dbReference type="Proteomes" id="UP000054279">
    <property type="component" value="Unassembled WGS sequence"/>
</dbReference>
<dbReference type="GO" id="GO:0016705">
    <property type="term" value="F:oxidoreductase activity, acting on paired donors, with incorporation or reduction of molecular oxygen"/>
    <property type="evidence" value="ECO:0007669"/>
    <property type="project" value="InterPro"/>
</dbReference>
<keyword evidence="5" id="KW-0560">Oxidoreductase</keyword>
<dbReference type="SUPFAM" id="SSF48264">
    <property type="entry name" value="Cytochrome P450"/>
    <property type="match status" value="1"/>
</dbReference>
<dbReference type="EMBL" id="KN837314">
    <property type="protein sequence ID" value="KIJ28116.1"/>
    <property type="molecule type" value="Genomic_DNA"/>
</dbReference>
<evidence type="ECO:0000256" key="7">
    <source>
        <dbReference type="ARBA" id="ARBA00023033"/>
    </source>
</evidence>
<dbReference type="GO" id="GO:0004497">
    <property type="term" value="F:monooxygenase activity"/>
    <property type="evidence" value="ECO:0007669"/>
    <property type="project" value="UniProtKB-KW"/>
</dbReference>
<keyword evidence="7" id="KW-0503">Monooxygenase</keyword>
<evidence type="ECO:0000256" key="6">
    <source>
        <dbReference type="ARBA" id="ARBA00023004"/>
    </source>
</evidence>
<reference evidence="8 9" key="1">
    <citation type="submission" date="2014-06" db="EMBL/GenBank/DDBJ databases">
        <title>Evolutionary Origins and Diversification of the Mycorrhizal Mutualists.</title>
        <authorList>
            <consortium name="DOE Joint Genome Institute"/>
            <consortium name="Mycorrhizal Genomics Consortium"/>
            <person name="Kohler A."/>
            <person name="Kuo A."/>
            <person name="Nagy L.G."/>
            <person name="Floudas D."/>
            <person name="Copeland A."/>
            <person name="Barry K.W."/>
            <person name="Cichocki N."/>
            <person name="Veneault-Fourrey C."/>
            <person name="LaButti K."/>
            <person name="Lindquist E.A."/>
            <person name="Lipzen A."/>
            <person name="Lundell T."/>
            <person name="Morin E."/>
            <person name="Murat C."/>
            <person name="Riley R."/>
            <person name="Ohm R."/>
            <person name="Sun H."/>
            <person name="Tunlid A."/>
            <person name="Henrissat B."/>
            <person name="Grigoriev I.V."/>
            <person name="Hibbett D.S."/>
            <person name="Martin F."/>
        </authorList>
    </citation>
    <scope>NUCLEOTIDE SEQUENCE [LARGE SCALE GENOMIC DNA]</scope>
    <source>
        <strain evidence="8 9">SS14</strain>
    </source>
</reference>
<proteinExistence type="inferred from homology"/>